<reference evidence="3" key="1">
    <citation type="submission" date="2016-11" db="EMBL/GenBank/DDBJ databases">
        <authorList>
            <person name="Varghese N."/>
            <person name="Submissions S."/>
        </authorList>
    </citation>
    <scope>NUCLEOTIDE SEQUENCE [LARGE SCALE GENOMIC DNA]</scope>
    <source>
        <strain evidence="3">CGMCC 1.2749</strain>
    </source>
</reference>
<dbReference type="PANTHER" id="PTHR30283:SF4">
    <property type="entry name" value="PEROXIDE STRESS RESISTANCE PROTEIN YAAA"/>
    <property type="match status" value="1"/>
</dbReference>
<evidence type="ECO:0000313" key="2">
    <source>
        <dbReference type="EMBL" id="SHM39737.1"/>
    </source>
</evidence>
<organism evidence="2 3">
    <name type="scientific">Flavobacterium xinjiangense</name>
    <dbReference type="NCBI Taxonomy" id="178356"/>
    <lineage>
        <taxon>Bacteria</taxon>
        <taxon>Pseudomonadati</taxon>
        <taxon>Bacteroidota</taxon>
        <taxon>Flavobacteriia</taxon>
        <taxon>Flavobacteriales</taxon>
        <taxon>Flavobacteriaceae</taxon>
        <taxon>Flavobacterium</taxon>
    </lineage>
</organism>
<dbReference type="NCBIfam" id="NF002542">
    <property type="entry name" value="PRK02101.1-3"/>
    <property type="match status" value="1"/>
</dbReference>
<dbReference type="InterPro" id="IPR005583">
    <property type="entry name" value="YaaA"/>
</dbReference>
<keyword evidence="3" id="KW-1185">Reference proteome</keyword>
<dbReference type="GO" id="GO:0033194">
    <property type="term" value="P:response to hydroperoxide"/>
    <property type="evidence" value="ECO:0007669"/>
    <property type="project" value="TreeGrafter"/>
</dbReference>
<dbReference type="EMBL" id="FRCL01000004">
    <property type="protein sequence ID" value="SHM39737.1"/>
    <property type="molecule type" value="Genomic_DNA"/>
</dbReference>
<proteinExistence type="inferred from homology"/>
<dbReference type="Proteomes" id="UP000184092">
    <property type="component" value="Unassembled WGS sequence"/>
</dbReference>
<comment type="similarity">
    <text evidence="1">Belongs to the UPF0246 family.</text>
</comment>
<evidence type="ECO:0000313" key="3">
    <source>
        <dbReference type="Proteomes" id="UP000184092"/>
    </source>
</evidence>
<name>A0A1M7IH45_9FLAO</name>
<dbReference type="GO" id="GO:0005829">
    <property type="term" value="C:cytosol"/>
    <property type="evidence" value="ECO:0007669"/>
    <property type="project" value="TreeGrafter"/>
</dbReference>
<dbReference type="AlphaFoldDB" id="A0A1M7IH45"/>
<evidence type="ECO:0000256" key="1">
    <source>
        <dbReference type="HAMAP-Rule" id="MF_00652"/>
    </source>
</evidence>
<gene>
    <name evidence="2" type="ORF">SAMN05216269_104107</name>
</gene>
<dbReference type="HAMAP" id="MF_00652">
    <property type="entry name" value="UPF0246"/>
    <property type="match status" value="1"/>
</dbReference>
<protein>
    <recommendedName>
        <fullName evidence="1">UPF0246 protein SAMN05216269_104107</fullName>
    </recommendedName>
</protein>
<dbReference type="Pfam" id="PF03883">
    <property type="entry name" value="H2O2_YaaD"/>
    <property type="match status" value="1"/>
</dbReference>
<dbReference type="PANTHER" id="PTHR30283">
    <property type="entry name" value="PEROXIDE STRESS RESPONSE PROTEIN YAAA"/>
    <property type="match status" value="1"/>
</dbReference>
<sequence length="287" mass="33206">MIYIIYPIIRQINSYSLISYFQFVLLNLILKLNLNMKIVISPAKSLNFEKELPTSQHTEPLFLKEARQVHKVLKEKKPAELSGLMSISDKLADLNWKRNQEWKTPFTPENARPAVFTFDGDVYTGLDAYSIPIEKLETLQDSLRILSGLYGLLRPLDLMQAYRLEMGTKLPIGERKNLYEFWKTTVTKELNKELKKGELFINLASTEYFSVIDVKALKVPVITPEFKDYKNGKLKIISFFAKKARGMMVRYIIDTDAKTIDDLKGFNYEGYQLDANLSKGNHLVFTR</sequence>
<accession>A0A1M7IH45</accession>
<dbReference type="STRING" id="178356.SAMN05216269_104107"/>